<keyword evidence="4" id="KW-1185">Reference proteome</keyword>
<proteinExistence type="predicted"/>
<dbReference type="Gene3D" id="1.10.555.10">
    <property type="entry name" value="Rho GTPase activation protein"/>
    <property type="match status" value="2"/>
</dbReference>
<name>A0A915EVF2_9BILA</name>
<evidence type="ECO:0000256" key="1">
    <source>
        <dbReference type="ARBA" id="ARBA00023054"/>
    </source>
</evidence>
<reference evidence="5" key="1">
    <citation type="submission" date="2022-11" db="UniProtKB">
        <authorList>
            <consortium name="WormBaseParasite"/>
        </authorList>
    </citation>
    <scope>IDENTIFICATION</scope>
</reference>
<dbReference type="Pfam" id="PF00620">
    <property type="entry name" value="RhoGAP"/>
    <property type="match status" value="1"/>
</dbReference>
<evidence type="ECO:0000313" key="5">
    <source>
        <dbReference type="WBParaSite" id="jg9421"/>
    </source>
</evidence>
<dbReference type="WBParaSite" id="jg9421">
    <property type="protein sequence ID" value="jg9421"/>
    <property type="gene ID" value="jg9421"/>
</dbReference>
<feature type="region of interest" description="Disordered" evidence="2">
    <location>
        <begin position="887"/>
        <end position="918"/>
    </location>
</feature>
<dbReference type="Gene3D" id="1.20.1270.60">
    <property type="entry name" value="Arfaptin homology (AH) domain/BAR domain"/>
    <property type="match status" value="1"/>
</dbReference>
<evidence type="ECO:0000313" key="4">
    <source>
        <dbReference type="Proteomes" id="UP000887574"/>
    </source>
</evidence>
<feature type="compositionally biased region" description="Polar residues" evidence="2">
    <location>
        <begin position="859"/>
        <end position="870"/>
    </location>
</feature>
<dbReference type="InterPro" id="IPR027267">
    <property type="entry name" value="AH/BAR_dom_sf"/>
</dbReference>
<evidence type="ECO:0000259" key="3">
    <source>
        <dbReference type="PROSITE" id="PS50238"/>
    </source>
</evidence>
<accession>A0A915EVF2</accession>
<keyword evidence="1" id="KW-0175">Coiled coil</keyword>
<dbReference type="Proteomes" id="UP000887574">
    <property type="component" value="Unplaced"/>
</dbReference>
<sequence>MSSWISWSDRSCSSTKNEKHKRVNWSMYSSCSLWQQLVDDTKEEAKQRGITAEVYGTHVTSSISTRCSSLQKISKKCREIGVLAQGEIIRVLTELQTAMKTYQLCYSEFSVSSRKLKSVQKSFNKRTEKFEAARLKCNRARNEYLLCIDAANAALHKFFADDLSDLIDCSDLGMEYWLNLILSNIIAARKAACQTEMNALANLGSFKDSLQPQQDKQKFFESNSSTFMLPKRFEFKCDANETIDQISLGEGLSEELKQRHHQIKKRLSTLRAESDASWRTLEETEQRIKGVLNASTLIDITEFGIADGRPPADSLENELAKAYDNYLQNFSFYLFNANLIMRLEARADGIGNALTENGILLPVSNSESPQEHEETRDMGHEELADWHERSRRKKRIGSQASAALMIPEYTEFGLHHQGIFRVSGSQVEINHIKEAFERGEDPLRQPDISTLNKASKGDLSIAQISFAFLNHLSEFSDENMMDPYNLAICFGPTLLPIPDGKDQVYYQNYVNEVVKNLIVHSDAIFSSKAIGPRYQKYDPISTTTDNTEIELYVDDTDEYFGGLTNNGGSSATSGEVPNGTFSSELFDYTALQKTLDELEFQHPRPVPNGTGLLANYQQHPMPSLMNTSAYSNRLPPSVTATLVKTSGNGVNPTYCYSSQSSENGSSPILNGKSGLDLDLKGNKLTDGIPDRDGSQVLSPGAALEQNRGAEAVGSSGNGVVGVSSGPSKAQKVVRLGVTALGLNVGFNDNYAAIAAKSDRIRIAMAPPSPISASNLTSPIPTSQSNQPHRSTPAVRPSKISVSSHPTPPSYTALYGQDRPLSSAIPNRSAVHSTTIHLPINNTRSSNGSASKTGGRPNLVSPTEPHSSPIKTSLGGAVNYRLGLQPDYRSPTTVKYSPKGNETVEDPKIEPEKRSQSPVKRLVQLMATDSLTTTAMPRE</sequence>
<dbReference type="InterPro" id="IPR008936">
    <property type="entry name" value="Rho_GTPase_activation_prot"/>
</dbReference>
<protein>
    <submittedName>
        <fullName evidence="5">Rho-GAP domain-containing protein</fullName>
    </submittedName>
</protein>
<evidence type="ECO:0000256" key="2">
    <source>
        <dbReference type="SAM" id="MobiDB-lite"/>
    </source>
</evidence>
<dbReference type="SMART" id="SM00324">
    <property type="entry name" value="RhoGAP"/>
    <property type="match status" value="1"/>
</dbReference>
<dbReference type="SUPFAM" id="SSF103657">
    <property type="entry name" value="BAR/IMD domain-like"/>
    <property type="match status" value="1"/>
</dbReference>
<dbReference type="GO" id="GO:0007165">
    <property type="term" value="P:signal transduction"/>
    <property type="evidence" value="ECO:0007669"/>
    <property type="project" value="InterPro"/>
</dbReference>
<dbReference type="InterPro" id="IPR051627">
    <property type="entry name" value="SLIT-ROBO_RhoGAP"/>
</dbReference>
<dbReference type="SUPFAM" id="SSF48350">
    <property type="entry name" value="GTPase activation domain, GAP"/>
    <property type="match status" value="1"/>
</dbReference>
<feature type="compositionally biased region" description="Polar residues" evidence="2">
    <location>
        <begin position="770"/>
        <end position="789"/>
    </location>
</feature>
<feature type="domain" description="Rho-GAP" evidence="3">
    <location>
        <begin position="313"/>
        <end position="525"/>
    </location>
</feature>
<dbReference type="PANTHER" id="PTHR14166">
    <property type="entry name" value="SLIT-ROBO RHO GTPASE ACTIVATING PROTEIN"/>
    <property type="match status" value="1"/>
</dbReference>
<dbReference type="AlphaFoldDB" id="A0A915EVF2"/>
<feature type="compositionally biased region" description="Basic and acidic residues" evidence="2">
    <location>
        <begin position="904"/>
        <end position="914"/>
    </location>
</feature>
<feature type="region of interest" description="Disordered" evidence="2">
    <location>
        <begin position="706"/>
        <end position="725"/>
    </location>
</feature>
<dbReference type="InterPro" id="IPR000198">
    <property type="entry name" value="RhoGAP_dom"/>
</dbReference>
<feature type="compositionally biased region" description="Polar residues" evidence="2">
    <location>
        <begin position="823"/>
        <end position="851"/>
    </location>
</feature>
<feature type="region of interest" description="Disordered" evidence="2">
    <location>
        <begin position="769"/>
        <end position="873"/>
    </location>
</feature>
<organism evidence="4 5">
    <name type="scientific">Ditylenchus dipsaci</name>
    <dbReference type="NCBI Taxonomy" id="166011"/>
    <lineage>
        <taxon>Eukaryota</taxon>
        <taxon>Metazoa</taxon>
        <taxon>Ecdysozoa</taxon>
        <taxon>Nematoda</taxon>
        <taxon>Chromadorea</taxon>
        <taxon>Rhabditida</taxon>
        <taxon>Tylenchina</taxon>
        <taxon>Tylenchomorpha</taxon>
        <taxon>Sphaerularioidea</taxon>
        <taxon>Anguinidae</taxon>
        <taxon>Anguininae</taxon>
        <taxon>Ditylenchus</taxon>
    </lineage>
</organism>
<dbReference type="PROSITE" id="PS50238">
    <property type="entry name" value="RHOGAP"/>
    <property type="match status" value="1"/>
</dbReference>